<dbReference type="AlphaFoldDB" id="A0A7S4ZSL2"/>
<name>A0A7S4ZSL2_RHIRH</name>
<dbReference type="EMBL" id="MK318972">
    <property type="protein sequence ID" value="QCL09771.1"/>
    <property type="molecule type" value="Genomic_DNA"/>
</dbReference>
<geneLocation type="plasmid" evidence="2">
    <name>pColt5.8b</name>
</geneLocation>
<geneLocation type="plasmid" evidence="1">
    <name>pC5.7c</name>
</geneLocation>
<organism evidence="2">
    <name type="scientific">Rhizobium rhizogenes</name>
    <name type="common">Agrobacterium rhizogenes</name>
    <dbReference type="NCBI Taxonomy" id="359"/>
    <lineage>
        <taxon>Bacteria</taxon>
        <taxon>Pseudomonadati</taxon>
        <taxon>Pseudomonadota</taxon>
        <taxon>Alphaproteobacteria</taxon>
        <taxon>Hyphomicrobiales</taxon>
        <taxon>Rhizobiaceae</taxon>
        <taxon>Rhizobium/Agrobacterium group</taxon>
        <taxon>Rhizobium</taxon>
    </lineage>
</organism>
<protein>
    <submittedName>
        <fullName evidence="2">Uncharacterized protein</fullName>
    </submittedName>
</protein>
<reference evidence="2" key="1">
    <citation type="submission" date="2018-12" db="EMBL/GenBank/DDBJ databases">
        <title>Three Rhizobium rhizogenes strains isolated from the same crown gall tumor carry diverse plasmids.</title>
        <authorList>
            <person name="Pulawska J."/>
            <person name="Kuzmanovic N."/>
        </authorList>
    </citation>
    <scope>NUCLEOTIDE SEQUENCE</scope>
    <source>
        <strain evidence="1">C5.7</strain>
        <strain evidence="2">Colt5.8</strain>
        <plasmid evidence="1">pC5.7c</plasmid>
        <plasmid evidence="2">pColt5.8b</plasmid>
    </source>
</reference>
<gene>
    <name evidence="1" type="ORF">pC5.7c_483</name>
    <name evidence="2" type="ORF">pC5.8b_282</name>
</gene>
<evidence type="ECO:0000313" key="1">
    <source>
        <dbReference type="EMBL" id="QCL09349.1"/>
    </source>
</evidence>
<proteinExistence type="predicted"/>
<evidence type="ECO:0000313" key="2">
    <source>
        <dbReference type="EMBL" id="QCL09771.1"/>
    </source>
</evidence>
<dbReference type="EMBL" id="MK318969">
    <property type="protein sequence ID" value="QCL09349.1"/>
    <property type="molecule type" value="Genomic_DNA"/>
</dbReference>
<keyword evidence="2" id="KW-0614">Plasmid</keyword>
<sequence>MTKLSPLEIRNVTGSHALFSQKVARTLNETLAALPRASTGAVTVMQRNATSAASIIAVRNIPITLNPME</sequence>
<accession>A0A7S4ZSL2</accession>